<evidence type="ECO:0000313" key="7">
    <source>
        <dbReference type="Proteomes" id="UP000067626"/>
    </source>
</evidence>
<dbReference type="EMBL" id="CP012159">
    <property type="protein sequence ID" value="AKT35930.1"/>
    <property type="molecule type" value="Genomic_DNA"/>
</dbReference>
<evidence type="ECO:0000256" key="2">
    <source>
        <dbReference type="ARBA" id="ARBA00023012"/>
    </source>
</evidence>
<dbReference type="Pfam" id="PF00072">
    <property type="entry name" value="Response_reg"/>
    <property type="match status" value="1"/>
</dbReference>
<organism evidence="6 7">
    <name type="scientific">Chondromyces crocatus</name>
    <dbReference type="NCBI Taxonomy" id="52"/>
    <lineage>
        <taxon>Bacteria</taxon>
        <taxon>Pseudomonadati</taxon>
        <taxon>Myxococcota</taxon>
        <taxon>Polyangia</taxon>
        <taxon>Polyangiales</taxon>
        <taxon>Polyangiaceae</taxon>
        <taxon>Chondromyces</taxon>
    </lineage>
</organism>
<dbReference type="SMART" id="SM00448">
    <property type="entry name" value="REC"/>
    <property type="match status" value="1"/>
</dbReference>
<sequence>MTTQTPTILLVDQDEILRKTMELMLSNRGAGVSGAATLDEAIALTHHVSYDIILIDRSATMPEAPELLERLRQSGLASARVVLCTDAPFDAEEAGEQLEVLVKPYPFDRLIEIVFGRPTRRGEARLAGHAVLHGPRRPSRASSAGTTRLRLTGSAPSRHDRRVALPPCPRASTRNAGRQTTARVLRSPTPTPVGRGRRRPG</sequence>
<dbReference type="AlphaFoldDB" id="A0A0K1E4X3"/>
<dbReference type="InterPro" id="IPR001789">
    <property type="entry name" value="Sig_transdc_resp-reg_receiver"/>
</dbReference>
<evidence type="ECO:0000313" key="6">
    <source>
        <dbReference type="EMBL" id="AKT35930.1"/>
    </source>
</evidence>
<dbReference type="Gene3D" id="3.40.50.2300">
    <property type="match status" value="1"/>
</dbReference>
<dbReference type="RefSeq" id="WP_050428521.1">
    <property type="nucleotide sequence ID" value="NZ_CP012159.1"/>
</dbReference>
<dbReference type="KEGG" id="ccro:CMC5_000420"/>
<dbReference type="STRING" id="52.CMC5_000420"/>
<dbReference type="InterPro" id="IPR011006">
    <property type="entry name" value="CheY-like_superfamily"/>
</dbReference>
<feature type="compositionally biased region" description="Polar residues" evidence="4">
    <location>
        <begin position="172"/>
        <end position="182"/>
    </location>
</feature>
<dbReference type="PROSITE" id="PS50110">
    <property type="entry name" value="RESPONSE_REGULATORY"/>
    <property type="match status" value="1"/>
</dbReference>
<dbReference type="Proteomes" id="UP000067626">
    <property type="component" value="Chromosome"/>
</dbReference>
<accession>A0A0K1E4X3</accession>
<feature type="region of interest" description="Disordered" evidence="4">
    <location>
        <begin position="134"/>
        <end position="201"/>
    </location>
</feature>
<feature type="domain" description="Response regulatory" evidence="5">
    <location>
        <begin position="7"/>
        <end position="118"/>
    </location>
</feature>
<keyword evidence="2" id="KW-0902">Two-component regulatory system</keyword>
<dbReference type="PANTHER" id="PTHR44591">
    <property type="entry name" value="STRESS RESPONSE REGULATOR PROTEIN 1"/>
    <property type="match status" value="1"/>
</dbReference>
<dbReference type="InterPro" id="IPR050595">
    <property type="entry name" value="Bact_response_regulator"/>
</dbReference>
<evidence type="ECO:0000256" key="1">
    <source>
        <dbReference type="ARBA" id="ARBA00022553"/>
    </source>
</evidence>
<dbReference type="PANTHER" id="PTHR44591:SF14">
    <property type="entry name" value="PROTEIN PILG"/>
    <property type="match status" value="1"/>
</dbReference>
<reference evidence="6 7" key="1">
    <citation type="submission" date="2015-07" db="EMBL/GenBank/DDBJ databases">
        <title>Genome analysis of myxobacterium Chondromyces crocatus Cm c5 reveals a high potential for natural compound synthesis and the genetic basis for the loss of fruiting body formation.</title>
        <authorList>
            <person name="Zaburannyi N."/>
            <person name="Bunk B."/>
            <person name="Maier J."/>
            <person name="Overmann J."/>
            <person name="Mueller R."/>
        </authorList>
    </citation>
    <scope>NUCLEOTIDE SEQUENCE [LARGE SCALE GENOMIC DNA]</scope>
    <source>
        <strain evidence="6 7">Cm c5</strain>
    </source>
</reference>
<proteinExistence type="predicted"/>
<dbReference type="OrthoDB" id="5509038at2"/>
<name>A0A0K1E4X3_CHOCO</name>
<protein>
    <recommendedName>
        <fullName evidence="5">Response regulatory domain-containing protein</fullName>
    </recommendedName>
</protein>
<dbReference type="SUPFAM" id="SSF52172">
    <property type="entry name" value="CheY-like"/>
    <property type="match status" value="1"/>
</dbReference>
<dbReference type="GO" id="GO:0000160">
    <property type="term" value="P:phosphorelay signal transduction system"/>
    <property type="evidence" value="ECO:0007669"/>
    <property type="project" value="UniProtKB-KW"/>
</dbReference>
<evidence type="ECO:0000256" key="3">
    <source>
        <dbReference type="PROSITE-ProRule" id="PRU00169"/>
    </source>
</evidence>
<keyword evidence="7" id="KW-1185">Reference proteome</keyword>
<dbReference type="CDD" id="cd00156">
    <property type="entry name" value="REC"/>
    <property type="match status" value="1"/>
</dbReference>
<evidence type="ECO:0000259" key="5">
    <source>
        <dbReference type="PROSITE" id="PS50110"/>
    </source>
</evidence>
<gene>
    <name evidence="6" type="ORF">CMC5_000420</name>
</gene>
<evidence type="ECO:0000256" key="4">
    <source>
        <dbReference type="SAM" id="MobiDB-lite"/>
    </source>
</evidence>
<feature type="modified residue" description="4-aspartylphosphate" evidence="3">
    <location>
        <position position="56"/>
    </location>
</feature>
<keyword evidence="1 3" id="KW-0597">Phosphoprotein</keyword>